<dbReference type="STRING" id="1176198.SAMN05444716_10359"/>
<dbReference type="RefSeq" id="WP_093842624.1">
    <property type="nucleotide sequence ID" value="NZ_CP054938.1"/>
</dbReference>
<dbReference type="AlphaFoldDB" id="A0A1I6RG94"/>
<proteinExistence type="predicted"/>
<protein>
    <submittedName>
        <fullName evidence="1">Uncharacterized protein</fullName>
    </submittedName>
</protein>
<name>A0A1I6RG94_9ACTN</name>
<sequence>MSDRELLDRIAEQPELFRYFEWPCDFDVTRRDPVEPGLALRSGAALTPVAGCGAGGSYFLADGASLLYASSEGECALLAGSLRTALELMTAVPFWKEYLHLSPSRRARPVAGVLAELDEELSGLPEFDPARGRAAARALGLAPGDRVALLTGLREAIDRTAPAHLLHNAAGDPYTVF</sequence>
<organism evidence="1 2">
    <name type="scientific">Streptomyces harbinensis</name>
    <dbReference type="NCBI Taxonomy" id="1176198"/>
    <lineage>
        <taxon>Bacteria</taxon>
        <taxon>Bacillati</taxon>
        <taxon>Actinomycetota</taxon>
        <taxon>Actinomycetes</taxon>
        <taxon>Kitasatosporales</taxon>
        <taxon>Streptomycetaceae</taxon>
        <taxon>Streptomyces</taxon>
    </lineage>
</organism>
<gene>
    <name evidence="1" type="ORF">SAMN05444716_10359</name>
</gene>
<keyword evidence="2" id="KW-1185">Reference proteome</keyword>
<accession>A0A1I6RG94</accession>
<evidence type="ECO:0000313" key="1">
    <source>
        <dbReference type="EMBL" id="SFS63737.1"/>
    </source>
</evidence>
<reference evidence="2" key="1">
    <citation type="submission" date="2016-10" db="EMBL/GenBank/DDBJ databases">
        <authorList>
            <person name="Varghese N."/>
            <person name="Submissions S."/>
        </authorList>
    </citation>
    <scope>NUCLEOTIDE SEQUENCE [LARGE SCALE GENOMIC DNA]</scope>
    <source>
        <strain evidence="2">CGMCC 4.7047</strain>
    </source>
</reference>
<dbReference type="EMBL" id="FPAB01000003">
    <property type="protein sequence ID" value="SFS63737.1"/>
    <property type="molecule type" value="Genomic_DNA"/>
</dbReference>
<evidence type="ECO:0000313" key="2">
    <source>
        <dbReference type="Proteomes" id="UP000198873"/>
    </source>
</evidence>
<dbReference type="Proteomes" id="UP000198873">
    <property type="component" value="Unassembled WGS sequence"/>
</dbReference>